<comment type="caution">
    <text evidence="1">The sequence shown here is derived from an EMBL/GenBank/DDBJ whole genome shotgun (WGS) entry which is preliminary data.</text>
</comment>
<gene>
    <name evidence="1" type="ORF">D5S49_21195</name>
</gene>
<sequence>MPYNGEKASKGGHADFVKNPDVMSFLAECEYMREPNSTEASLIASAYQKILLAVPPDLPRYVVASDASKSDTPINDKLPSTQIGFIKVSQVLIGMDRYAELIDPASRFVDPFKAAEMHRNASAITFTLPGSNIRFQGAKSVKDGFRRAVFKQLNTNRAKDNSHFLLTETLLQLNNGII</sequence>
<name>A0A5T2FZB7_SALER</name>
<dbReference type="EMBL" id="AACUGX010000095">
    <property type="protein sequence ID" value="EAM2416734.1"/>
    <property type="molecule type" value="Genomic_DNA"/>
</dbReference>
<dbReference type="AlphaFoldDB" id="A0A5T2FZB7"/>
<feature type="non-terminal residue" evidence="1">
    <location>
        <position position="178"/>
    </location>
</feature>
<proteinExistence type="predicted"/>
<reference evidence="1" key="1">
    <citation type="submission" date="2018-09" db="EMBL/GenBank/DDBJ databases">
        <authorList>
            <consortium name="PulseNet: The National Subtyping Network for Foodborne Disease Surveillance"/>
            <person name="Tarr C.L."/>
            <person name="Trees E."/>
            <person name="Katz L.S."/>
            <person name="Carleton-Romer H.A."/>
            <person name="Stroika S."/>
            <person name="Kucerova Z."/>
            <person name="Roache K.F."/>
            <person name="Sabol A.L."/>
            <person name="Besser J."/>
            <person name="Gerner-Smidt P."/>
        </authorList>
    </citation>
    <scope>NUCLEOTIDE SEQUENCE</scope>
    <source>
        <strain evidence="1">PNUSAS054544</strain>
    </source>
</reference>
<organism evidence="1">
    <name type="scientific">Salmonella enterica</name>
    <name type="common">Salmonella choleraesuis</name>
    <dbReference type="NCBI Taxonomy" id="28901"/>
    <lineage>
        <taxon>Bacteria</taxon>
        <taxon>Pseudomonadati</taxon>
        <taxon>Pseudomonadota</taxon>
        <taxon>Gammaproteobacteria</taxon>
        <taxon>Enterobacterales</taxon>
        <taxon>Enterobacteriaceae</taxon>
        <taxon>Salmonella</taxon>
    </lineage>
</organism>
<accession>A0A5T2FZB7</accession>
<protein>
    <submittedName>
        <fullName evidence="1">Uncharacterized protein</fullName>
    </submittedName>
</protein>
<evidence type="ECO:0000313" key="1">
    <source>
        <dbReference type="EMBL" id="EAM2416734.1"/>
    </source>
</evidence>